<proteinExistence type="predicted"/>
<keyword evidence="3" id="KW-1185">Reference proteome</keyword>
<name>A0A1H1KCG2_9BURK</name>
<dbReference type="EMBL" id="FNKX01000003">
    <property type="protein sequence ID" value="SDR59916.1"/>
    <property type="molecule type" value="Genomic_DNA"/>
</dbReference>
<sequence>MRIFLIFVGPMSLSTLLADLAAHIQTEQFRHSLLAILNIPRRSNVVANPRYPASQFGDLYHQLVANQARSGTESDCATT</sequence>
<reference evidence="3" key="1">
    <citation type="submission" date="2016-10" db="EMBL/GenBank/DDBJ databases">
        <authorList>
            <person name="Varghese N."/>
            <person name="Submissions S."/>
        </authorList>
    </citation>
    <scope>NUCLEOTIDE SEQUENCE [LARGE SCALE GENOMIC DNA]</scope>
    <source>
        <strain evidence="3">DUS833</strain>
    </source>
</reference>
<organism evidence="2 3">
    <name type="scientific">Paraburkholderia tuberum</name>
    <dbReference type="NCBI Taxonomy" id="157910"/>
    <lineage>
        <taxon>Bacteria</taxon>
        <taxon>Pseudomonadati</taxon>
        <taxon>Pseudomonadota</taxon>
        <taxon>Betaproteobacteria</taxon>
        <taxon>Burkholderiales</taxon>
        <taxon>Burkholderiaceae</taxon>
        <taxon>Paraburkholderia</taxon>
    </lineage>
</organism>
<evidence type="ECO:0000313" key="3">
    <source>
        <dbReference type="Proteomes" id="UP000199365"/>
    </source>
</evidence>
<feature type="signal peptide" evidence="1">
    <location>
        <begin position="1"/>
        <end position="17"/>
    </location>
</feature>
<feature type="chain" id="PRO_5011782196" evidence="1">
    <location>
        <begin position="18"/>
        <end position="79"/>
    </location>
</feature>
<dbReference type="Proteomes" id="UP000199365">
    <property type="component" value="Unassembled WGS sequence"/>
</dbReference>
<protein>
    <submittedName>
        <fullName evidence="2">Uncharacterized protein</fullName>
    </submittedName>
</protein>
<evidence type="ECO:0000256" key="1">
    <source>
        <dbReference type="SAM" id="SignalP"/>
    </source>
</evidence>
<accession>A0A1H1KCG2</accession>
<dbReference type="AlphaFoldDB" id="A0A1H1KCG2"/>
<gene>
    <name evidence="2" type="ORF">SAMN05445850_7015</name>
</gene>
<keyword evidence="1" id="KW-0732">Signal</keyword>
<evidence type="ECO:0000313" key="2">
    <source>
        <dbReference type="EMBL" id="SDR59916.1"/>
    </source>
</evidence>